<keyword evidence="2" id="KW-1185">Reference proteome</keyword>
<organism evidence="1 2">
    <name type="scientific">Deinococcus xinjiangensis</name>
    <dbReference type="NCBI Taxonomy" id="457454"/>
    <lineage>
        <taxon>Bacteria</taxon>
        <taxon>Thermotogati</taxon>
        <taxon>Deinococcota</taxon>
        <taxon>Deinococci</taxon>
        <taxon>Deinococcales</taxon>
        <taxon>Deinococcaceae</taxon>
        <taxon>Deinococcus</taxon>
    </lineage>
</organism>
<accession>A0ABP9V6C4</accession>
<evidence type="ECO:0000313" key="2">
    <source>
        <dbReference type="Proteomes" id="UP001458946"/>
    </source>
</evidence>
<protein>
    <submittedName>
        <fullName evidence="1">Uncharacterized protein</fullName>
    </submittedName>
</protein>
<sequence length="32" mass="3772">MRREVESGKWEVEEALPSALRRSALCRAQRRT</sequence>
<gene>
    <name evidence="1" type="ORF">Dxin01_00547</name>
</gene>
<reference evidence="1 2" key="1">
    <citation type="submission" date="2024-02" db="EMBL/GenBank/DDBJ databases">
        <title>Deinococcus xinjiangensis NBRC 107630.</title>
        <authorList>
            <person name="Ichikawa N."/>
            <person name="Katano-Makiyama Y."/>
            <person name="Hidaka K."/>
        </authorList>
    </citation>
    <scope>NUCLEOTIDE SEQUENCE [LARGE SCALE GENOMIC DNA]</scope>
    <source>
        <strain evidence="1 2">NBRC 107630</strain>
    </source>
</reference>
<proteinExistence type="predicted"/>
<comment type="caution">
    <text evidence="1">The sequence shown here is derived from an EMBL/GenBank/DDBJ whole genome shotgun (WGS) entry which is preliminary data.</text>
</comment>
<evidence type="ECO:0000313" key="1">
    <source>
        <dbReference type="EMBL" id="GAA5500822.1"/>
    </source>
</evidence>
<name>A0ABP9V6C4_9DEIO</name>
<dbReference type="EMBL" id="BAABRN010000004">
    <property type="protein sequence ID" value="GAA5500822.1"/>
    <property type="molecule type" value="Genomic_DNA"/>
</dbReference>
<dbReference type="Proteomes" id="UP001458946">
    <property type="component" value="Unassembled WGS sequence"/>
</dbReference>